<evidence type="ECO:0000256" key="2">
    <source>
        <dbReference type="ARBA" id="ARBA00022741"/>
    </source>
</evidence>
<dbReference type="EMBL" id="JAWJBA010000001">
    <property type="protein sequence ID" value="MDV2683179.1"/>
    <property type="molecule type" value="Genomic_DNA"/>
</dbReference>
<evidence type="ECO:0000256" key="4">
    <source>
        <dbReference type="RuleBase" id="RU361279"/>
    </source>
</evidence>
<dbReference type="RefSeq" id="WP_317120500.1">
    <property type="nucleotide sequence ID" value="NZ_JAWJBA010000001.1"/>
</dbReference>
<dbReference type="PIRSF" id="PIRSF006806">
    <property type="entry name" value="FTHF_cligase"/>
    <property type="match status" value="1"/>
</dbReference>
<dbReference type="InterPro" id="IPR037171">
    <property type="entry name" value="NagB/RpiA_transferase-like"/>
</dbReference>
<evidence type="ECO:0000256" key="3">
    <source>
        <dbReference type="ARBA" id="ARBA00022840"/>
    </source>
</evidence>
<dbReference type="InterPro" id="IPR002698">
    <property type="entry name" value="FTHF_cligase"/>
</dbReference>
<keyword evidence="4" id="KW-0460">Magnesium</keyword>
<dbReference type="InterPro" id="IPR024185">
    <property type="entry name" value="FTHF_cligase-like_sf"/>
</dbReference>
<keyword evidence="4" id="KW-0479">Metal-binding</keyword>
<dbReference type="Gene3D" id="3.40.50.10420">
    <property type="entry name" value="NagB/RpiA/CoA transferase-like"/>
    <property type="match status" value="1"/>
</dbReference>
<dbReference type="Pfam" id="PF01812">
    <property type="entry name" value="5-FTHF_cyc-lig"/>
    <property type="match status" value="1"/>
</dbReference>
<dbReference type="GO" id="GO:0030272">
    <property type="term" value="F:5-formyltetrahydrofolate cyclo-ligase activity"/>
    <property type="evidence" value="ECO:0007669"/>
    <property type="project" value="UniProtKB-EC"/>
</dbReference>
<sequence length="186" mass="21129">MNDKEECRKMFKQSLKNLSDLAAKQQSNELTNQLVMQPYWIEATVIGLTISKEKEVDTTTLIQHAWADGKQVVVPKVKKGTREMSFYQISSFDDLEDTFFGLKEPMQDCCKKIEKNVIDLVIVPGLGFDLRGFRMGYGGGFYDTYLEGFNGVTCALAFDCQVVRSIPIEDHDQQIDHLIVPHGVIR</sequence>
<comment type="similarity">
    <text evidence="1 4">Belongs to the 5-formyltetrahydrofolate cyclo-ligase family.</text>
</comment>
<evidence type="ECO:0000256" key="1">
    <source>
        <dbReference type="ARBA" id="ARBA00010638"/>
    </source>
</evidence>
<comment type="caution">
    <text evidence="5">The sequence shown here is derived from an EMBL/GenBank/DDBJ whole genome shotgun (WGS) entry which is preliminary data.</text>
</comment>
<keyword evidence="5" id="KW-0436">Ligase</keyword>
<dbReference type="Proteomes" id="UP001287282">
    <property type="component" value="Unassembled WGS sequence"/>
</dbReference>
<gene>
    <name evidence="5" type="ORF">RYX56_02210</name>
</gene>
<dbReference type="SUPFAM" id="SSF100950">
    <property type="entry name" value="NagB/RpiA/CoA transferase-like"/>
    <property type="match status" value="1"/>
</dbReference>
<accession>A0ABU3X5L2</accession>
<comment type="cofactor">
    <cofactor evidence="4">
        <name>Mg(2+)</name>
        <dbReference type="ChEBI" id="CHEBI:18420"/>
    </cofactor>
</comment>
<dbReference type="NCBIfam" id="TIGR02727">
    <property type="entry name" value="MTHFS_bact"/>
    <property type="match status" value="1"/>
</dbReference>
<name>A0ABU3X5L2_9BACI</name>
<keyword evidence="2 4" id="KW-0547">Nucleotide-binding</keyword>
<dbReference type="PANTHER" id="PTHR23407">
    <property type="entry name" value="ATPASE INHIBITOR/5-FORMYLTETRAHYDROFOLATE CYCLO-LIGASE"/>
    <property type="match status" value="1"/>
</dbReference>
<evidence type="ECO:0000313" key="6">
    <source>
        <dbReference type="Proteomes" id="UP001287282"/>
    </source>
</evidence>
<keyword evidence="6" id="KW-1185">Reference proteome</keyword>
<dbReference type="EC" id="6.3.3.2" evidence="4"/>
<reference evidence="5 6" key="1">
    <citation type="submission" date="2023-10" db="EMBL/GenBank/DDBJ databases">
        <title>Screening of Alkalihalobacillus lindianensis BZ-TG-R113 and Its Alleviation of Salt Stress on Rapeseed Growth.</title>
        <authorList>
            <person name="Zhao B."/>
            <person name="Guo T."/>
        </authorList>
    </citation>
    <scope>NUCLEOTIDE SEQUENCE [LARGE SCALE GENOMIC DNA]</scope>
    <source>
        <strain evidence="5 6">BZ-TG-R113</strain>
    </source>
</reference>
<dbReference type="PANTHER" id="PTHR23407:SF1">
    <property type="entry name" value="5-FORMYLTETRAHYDROFOLATE CYCLO-LIGASE"/>
    <property type="match status" value="1"/>
</dbReference>
<organism evidence="5 6">
    <name type="scientific">Alkalihalophilus lindianensis</name>
    <dbReference type="NCBI Taxonomy" id="1630542"/>
    <lineage>
        <taxon>Bacteria</taxon>
        <taxon>Bacillati</taxon>
        <taxon>Bacillota</taxon>
        <taxon>Bacilli</taxon>
        <taxon>Bacillales</taxon>
        <taxon>Bacillaceae</taxon>
        <taxon>Alkalihalophilus</taxon>
    </lineage>
</organism>
<protein>
    <recommendedName>
        <fullName evidence="4">5-formyltetrahydrofolate cyclo-ligase</fullName>
        <ecNumber evidence="4">6.3.3.2</ecNumber>
    </recommendedName>
</protein>
<keyword evidence="3 4" id="KW-0067">ATP-binding</keyword>
<proteinExistence type="inferred from homology"/>
<evidence type="ECO:0000313" key="5">
    <source>
        <dbReference type="EMBL" id="MDV2683179.1"/>
    </source>
</evidence>
<comment type="catalytic activity">
    <reaction evidence="4">
        <text>(6S)-5-formyl-5,6,7,8-tetrahydrofolate + ATP = (6R)-5,10-methenyltetrahydrofolate + ADP + phosphate</text>
        <dbReference type="Rhea" id="RHEA:10488"/>
        <dbReference type="ChEBI" id="CHEBI:30616"/>
        <dbReference type="ChEBI" id="CHEBI:43474"/>
        <dbReference type="ChEBI" id="CHEBI:57455"/>
        <dbReference type="ChEBI" id="CHEBI:57457"/>
        <dbReference type="ChEBI" id="CHEBI:456216"/>
        <dbReference type="EC" id="6.3.3.2"/>
    </reaction>
</comment>